<protein>
    <submittedName>
        <fullName evidence="1">Uncharacterized protein</fullName>
    </submittedName>
</protein>
<dbReference type="Proteomes" id="UP000294814">
    <property type="component" value="Unassembled WGS sequence"/>
</dbReference>
<reference evidence="1 2" key="1">
    <citation type="submission" date="2019-03" db="EMBL/GenBank/DDBJ databases">
        <title>Novel species of Flavobacterium.</title>
        <authorList>
            <person name="Liu Q."/>
            <person name="Xin Y.-H."/>
        </authorList>
    </citation>
    <scope>NUCLEOTIDE SEQUENCE [LARGE SCALE GENOMIC DNA]</scope>
    <source>
        <strain evidence="1 2">LB3P52</strain>
    </source>
</reference>
<evidence type="ECO:0000313" key="2">
    <source>
        <dbReference type="Proteomes" id="UP000294814"/>
    </source>
</evidence>
<comment type="caution">
    <text evidence="1">The sequence shown here is derived from an EMBL/GenBank/DDBJ whole genome shotgun (WGS) entry which is preliminary data.</text>
</comment>
<dbReference type="OrthoDB" id="6689311at2"/>
<gene>
    <name evidence="1" type="ORF">E0I26_11295</name>
</gene>
<sequence>MELTKQAIQKHKQAIDGLDGYIIIASEIEDNVTLNPDIAIEACKSLIEGLCKKALELLSDEYKTTKSVRKNCDNNLPFLVKQAFENIYRNKFEIDIHNALYKIIRSKVKIDKFINTSAEIIFENTKEAILKISVIRDNRGDICHGRIYPKKDESEVHLAKSIASITDGICSFMINEFSSQYIVFEVSNKKLIYDDLISFNEWLDNKHNVLSVKIDFSNLLYKNAYDKYEEYYYSEEYLEILENEIEEVVTEEKIIESITESSKNEVIPEIGLSEQILKAQQEIPQLTEEQSKKLYEVTFGRKEEVKPIVQLINTFDEKTFWTEKRIQDLNQFADVNSFYVVGLKKIIEDYIAFNDEPLRDNIGKIMKHPPSLADRRTALLVMLEIVMDFANELKEK</sequence>
<keyword evidence="2" id="KW-1185">Reference proteome</keyword>
<dbReference type="RefSeq" id="WP_131916582.1">
    <property type="nucleotide sequence ID" value="NZ_SMLG01000008.1"/>
</dbReference>
<proteinExistence type="predicted"/>
<organism evidence="1 2">
    <name type="scientific">Flavobacterium rhamnosiphilum</name>
    <dbReference type="NCBI Taxonomy" id="2541724"/>
    <lineage>
        <taxon>Bacteria</taxon>
        <taxon>Pseudomonadati</taxon>
        <taxon>Bacteroidota</taxon>
        <taxon>Flavobacteriia</taxon>
        <taxon>Flavobacteriales</taxon>
        <taxon>Flavobacteriaceae</taxon>
        <taxon>Flavobacterium</taxon>
    </lineage>
</organism>
<accession>A0A4R5F5W2</accession>
<dbReference type="AlphaFoldDB" id="A0A4R5F5W2"/>
<evidence type="ECO:0000313" key="1">
    <source>
        <dbReference type="EMBL" id="TDE43191.1"/>
    </source>
</evidence>
<name>A0A4R5F5W2_9FLAO</name>
<dbReference type="EMBL" id="SMLG01000008">
    <property type="protein sequence ID" value="TDE43191.1"/>
    <property type="molecule type" value="Genomic_DNA"/>
</dbReference>